<comment type="caution">
    <text evidence="9">The sequence shown here is derived from an EMBL/GenBank/DDBJ whole genome shotgun (WGS) entry which is preliminary data.</text>
</comment>
<evidence type="ECO:0000256" key="7">
    <source>
        <dbReference type="HAMAP-Rule" id="MF_00372"/>
    </source>
</evidence>
<evidence type="ECO:0000256" key="3">
    <source>
        <dbReference type="ARBA" id="ARBA00022801"/>
    </source>
</evidence>
<evidence type="ECO:0000256" key="5">
    <source>
        <dbReference type="ARBA" id="ARBA00022833"/>
    </source>
</evidence>
<dbReference type="PANTHER" id="PTHR42752">
    <property type="entry name" value="IMIDAZOLONEPROPIONASE"/>
    <property type="match status" value="1"/>
</dbReference>
<sequence length="428" mass="44871">MNTAANGNRQGVISTLSSAPSADGVWLGLRPVATLWVADVPVPEGALACVVVQGGVVQWVGPQAQVPTAFAALPRFDGQGAIATPGLVDCHTHLVYGGQRANEFAMRLAGATYEEVAKAGGGIVSSVRATREATEDELFALAVPRLQALLDEGVCAIEIKSGYGLALEHERKQLRVARRLGEALGVTVRTTFLGAHALPPEYAGRSQDYIDLVCHEMLPALAAEGLVDAVDVFCERIAFTLAETEQVFQAAQKLGIPVKLHAEQLSDMGGAALAARYGALSCDHIEHLSADGIAAMKAAGTVAVLLPGAYYTLRDTHLPPIAQLRDAGVPMAVSTDHNPGTSPALSLLLMANMACTLFRLTVPEALAGITTHAARALGLQHTHGLIASGRPANFVLWPVGEAAELAYWLGHKPACTIVRQGRIHGVLP</sequence>
<gene>
    <name evidence="7 9" type="primary">hutI</name>
    <name evidence="9" type="ORF">OIN59_21810</name>
</gene>
<dbReference type="HAMAP" id="MF_00372">
    <property type="entry name" value="HutI"/>
    <property type="match status" value="1"/>
</dbReference>
<comment type="catalytic activity">
    <reaction evidence="7">
        <text>4-imidazolone-5-propanoate + H2O = N-formimidoyl-L-glutamate</text>
        <dbReference type="Rhea" id="RHEA:23660"/>
        <dbReference type="ChEBI" id="CHEBI:15377"/>
        <dbReference type="ChEBI" id="CHEBI:58928"/>
        <dbReference type="ChEBI" id="CHEBI:77893"/>
        <dbReference type="EC" id="3.5.2.7"/>
    </reaction>
</comment>
<evidence type="ECO:0000256" key="4">
    <source>
        <dbReference type="ARBA" id="ARBA00022808"/>
    </source>
</evidence>
<evidence type="ECO:0000313" key="9">
    <source>
        <dbReference type="EMBL" id="MDD2180083.1"/>
    </source>
</evidence>
<proteinExistence type="inferred from homology"/>
<keyword evidence="6 7" id="KW-0408">Iron</keyword>
<dbReference type="SUPFAM" id="SSF51556">
    <property type="entry name" value="Metallo-dependent hydrolases"/>
    <property type="match status" value="1"/>
</dbReference>
<evidence type="ECO:0000313" key="10">
    <source>
        <dbReference type="Proteomes" id="UP001148932"/>
    </source>
</evidence>
<feature type="binding site" evidence="7">
    <location>
        <position position="93"/>
    </location>
    <ligand>
        <name>Zn(2+)</name>
        <dbReference type="ChEBI" id="CHEBI:29105"/>
    </ligand>
</feature>
<feature type="binding site" evidence="7">
    <location>
        <position position="163"/>
    </location>
    <ligand>
        <name>N-formimidoyl-L-glutamate</name>
        <dbReference type="ChEBI" id="CHEBI:58928"/>
    </ligand>
</feature>
<comment type="similarity">
    <text evidence="7">Belongs to the metallo-dependent hydrolases superfamily. HutI family.</text>
</comment>
<feature type="domain" description="Amidohydrolase-related" evidence="8">
    <location>
        <begin position="82"/>
        <end position="398"/>
    </location>
</feature>
<keyword evidence="7" id="KW-0963">Cytoplasm</keyword>
<feature type="binding site" evidence="7">
    <location>
        <position position="340"/>
    </location>
    <ligand>
        <name>N-formimidoyl-L-glutamate</name>
        <dbReference type="ChEBI" id="CHEBI:58928"/>
    </ligand>
</feature>
<dbReference type="InterPro" id="IPR005920">
    <property type="entry name" value="HutI"/>
</dbReference>
<organism evidence="9 10">
    <name type="scientific">Acidovorax benzenivorans</name>
    <dbReference type="NCBI Taxonomy" id="2987520"/>
    <lineage>
        <taxon>Bacteria</taxon>
        <taxon>Pseudomonadati</taxon>
        <taxon>Pseudomonadota</taxon>
        <taxon>Betaproteobacteria</taxon>
        <taxon>Burkholderiales</taxon>
        <taxon>Comamonadaceae</taxon>
        <taxon>Acidovorax</taxon>
    </lineage>
</organism>
<feature type="binding site" evidence="7">
    <location>
        <position position="163"/>
    </location>
    <ligand>
        <name>4-imidazolone-5-propanoate</name>
        <dbReference type="ChEBI" id="CHEBI:77893"/>
    </ligand>
</feature>
<feature type="binding site" evidence="7">
    <location>
        <position position="93"/>
    </location>
    <ligand>
        <name>Fe(3+)</name>
        <dbReference type="ChEBI" id="CHEBI:29034"/>
    </ligand>
</feature>
<feature type="binding site" evidence="7">
    <location>
        <position position="341"/>
    </location>
    <ligand>
        <name>4-imidazolone-5-propanoate</name>
        <dbReference type="ChEBI" id="CHEBI:77893"/>
    </ligand>
</feature>
<dbReference type="InterPro" id="IPR011059">
    <property type="entry name" value="Metal-dep_hydrolase_composite"/>
</dbReference>
<keyword evidence="5 7" id="KW-0862">Zinc</keyword>
<feature type="binding site" evidence="7">
    <location>
        <position position="196"/>
    </location>
    <ligand>
        <name>4-imidazolone-5-propanoate</name>
        <dbReference type="ChEBI" id="CHEBI:77893"/>
    </ligand>
</feature>
<feature type="binding site" evidence="7">
    <location>
        <position position="261"/>
    </location>
    <ligand>
        <name>Zn(2+)</name>
        <dbReference type="ChEBI" id="CHEBI:29105"/>
    </ligand>
</feature>
<protein>
    <recommendedName>
        <fullName evidence="1 7">Imidazolonepropionase</fullName>
        <ecNumber evidence="1 7">3.5.2.7</ecNumber>
    </recommendedName>
    <alternativeName>
        <fullName evidence="7">Imidazolone-5-propionate hydrolase</fullName>
    </alternativeName>
</protein>
<dbReference type="InterPro" id="IPR006680">
    <property type="entry name" value="Amidohydro-rel"/>
</dbReference>
<accession>A0ABT5S4K3</accession>
<dbReference type="Pfam" id="PF01979">
    <property type="entry name" value="Amidohydro_1"/>
    <property type="match status" value="1"/>
</dbReference>
<feature type="binding site" evidence="7">
    <location>
        <position position="91"/>
    </location>
    <ligand>
        <name>Zn(2+)</name>
        <dbReference type="ChEBI" id="CHEBI:29105"/>
    </ligand>
</feature>
<feature type="binding site" evidence="7">
    <location>
        <position position="100"/>
    </location>
    <ligand>
        <name>4-imidazolone-5-propanoate</name>
        <dbReference type="ChEBI" id="CHEBI:77893"/>
    </ligand>
</feature>
<feature type="binding site" evidence="7">
    <location>
        <position position="336"/>
    </location>
    <ligand>
        <name>Zn(2+)</name>
        <dbReference type="ChEBI" id="CHEBI:29105"/>
    </ligand>
</feature>
<keyword evidence="10" id="KW-1185">Reference proteome</keyword>
<comment type="subcellular location">
    <subcellularLocation>
        <location evidence="7">Cytoplasm</location>
    </subcellularLocation>
</comment>
<feature type="binding site" evidence="7">
    <location>
        <position position="264"/>
    </location>
    <ligand>
        <name>4-imidazolone-5-propanoate</name>
        <dbReference type="ChEBI" id="CHEBI:77893"/>
    </ligand>
</feature>
<evidence type="ECO:0000256" key="6">
    <source>
        <dbReference type="ARBA" id="ARBA00023004"/>
    </source>
</evidence>
<keyword evidence="4 7" id="KW-0369">Histidine metabolism</keyword>
<dbReference type="Gene3D" id="2.30.40.10">
    <property type="entry name" value="Urease, subunit C, domain 1"/>
    <property type="match status" value="1"/>
</dbReference>
<dbReference type="CDD" id="cd01296">
    <property type="entry name" value="Imidazolone-5PH"/>
    <property type="match status" value="1"/>
</dbReference>
<dbReference type="EC" id="3.5.2.7" evidence="1 7"/>
<keyword evidence="3 7" id="KW-0378">Hydrolase</keyword>
<dbReference type="EMBL" id="JAPCKI010000018">
    <property type="protein sequence ID" value="MDD2180083.1"/>
    <property type="molecule type" value="Genomic_DNA"/>
</dbReference>
<dbReference type="NCBIfam" id="TIGR01224">
    <property type="entry name" value="hutI"/>
    <property type="match status" value="1"/>
</dbReference>
<comment type="function">
    <text evidence="7">Catalyzes the hydrolytic cleavage of the carbon-nitrogen bond in imidazolone-5-propanoate to yield N-formimidoyl-L-glutamate. It is the third step in the universal histidine degradation pathway.</text>
</comment>
<evidence type="ECO:0000259" key="8">
    <source>
        <dbReference type="Pfam" id="PF01979"/>
    </source>
</evidence>
<dbReference type="PANTHER" id="PTHR42752:SF1">
    <property type="entry name" value="IMIDAZOLONEPROPIONASE-RELATED"/>
    <property type="match status" value="1"/>
</dbReference>
<dbReference type="InterPro" id="IPR032466">
    <property type="entry name" value="Metal_Hydrolase"/>
</dbReference>
<reference evidence="9" key="1">
    <citation type="submission" date="2022-10" db="EMBL/GenBank/DDBJ databases">
        <title>Description of microaerobic benzene degrading bacteria.</title>
        <authorList>
            <person name="Bedics A."/>
            <person name="Tancsics A."/>
            <person name="Banerjee S."/>
        </authorList>
    </citation>
    <scope>NUCLEOTIDE SEQUENCE</scope>
    <source>
        <strain evidence="9">D2M1</strain>
    </source>
</reference>
<keyword evidence="2 7" id="KW-0479">Metal-binding</keyword>
<feature type="binding site" evidence="7">
    <location>
        <position position="336"/>
    </location>
    <ligand>
        <name>Fe(3+)</name>
        <dbReference type="ChEBI" id="CHEBI:29034"/>
    </ligand>
</feature>
<evidence type="ECO:0000256" key="1">
    <source>
        <dbReference type="ARBA" id="ARBA00012864"/>
    </source>
</evidence>
<dbReference type="GO" id="GO:0050480">
    <property type="term" value="F:imidazolonepropionase activity"/>
    <property type="evidence" value="ECO:0007669"/>
    <property type="project" value="UniProtKB-EC"/>
</dbReference>
<name>A0ABT5S4K3_9BURK</name>
<dbReference type="RefSeq" id="WP_274113804.1">
    <property type="nucleotide sequence ID" value="NZ_JAPCKI010000018.1"/>
</dbReference>
<feature type="binding site" evidence="7">
    <location>
        <position position="261"/>
    </location>
    <ligand>
        <name>Fe(3+)</name>
        <dbReference type="ChEBI" id="CHEBI:29034"/>
    </ligand>
</feature>
<dbReference type="Gene3D" id="3.20.20.140">
    <property type="entry name" value="Metal-dependent hydrolases"/>
    <property type="match status" value="1"/>
</dbReference>
<dbReference type="SUPFAM" id="SSF51338">
    <property type="entry name" value="Composite domain of metallo-dependent hydrolases"/>
    <property type="match status" value="1"/>
</dbReference>
<evidence type="ECO:0000256" key="2">
    <source>
        <dbReference type="ARBA" id="ARBA00022723"/>
    </source>
</evidence>
<comment type="cofactor">
    <cofactor evidence="7">
        <name>Zn(2+)</name>
        <dbReference type="ChEBI" id="CHEBI:29105"/>
    </cofactor>
    <cofactor evidence="7">
        <name>Fe(3+)</name>
        <dbReference type="ChEBI" id="CHEBI:29034"/>
    </cofactor>
    <text evidence="7">Binds 1 zinc or iron ion per subunit.</text>
</comment>
<dbReference type="Proteomes" id="UP001148932">
    <property type="component" value="Unassembled WGS sequence"/>
</dbReference>
<feature type="binding site" evidence="7">
    <location>
        <position position="338"/>
    </location>
    <ligand>
        <name>N-formimidoyl-L-glutamate</name>
        <dbReference type="ChEBI" id="CHEBI:58928"/>
    </ligand>
</feature>
<feature type="binding site" evidence="7">
    <location>
        <position position="91"/>
    </location>
    <ligand>
        <name>Fe(3+)</name>
        <dbReference type="ChEBI" id="CHEBI:29034"/>
    </ligand>
</feature>
<comment type="pathway">
    <text evidence="7">Amino-acid degradation; L-histidine degradation into L-glutamate; N-formimidoyl-L-glutamate from L-histidine: step 3/3.</text>
</comment>